<protein>
    <recommendedName>
        <fullName evidence="9">Cyclic GMP-AMP synthase</fullName>
    </recommendedName>
</protein>
<dbReference type="Pfam" id="PF21654">
    <property type="entry name" value="DncV-like_NTFase"/>
    <property type="match status" value="1"/>
</dbReference>
<organism evidence="13 14">
    <name type="scientific">Sinorhizobium saheli</name>
    <dbReference type="NCBI Taxonomy" id="36856"/>
    <lineage>
        <taxon>Bacteria</taxon>
        <taxon>Pseudomonadati</taxon>
        <taxon>Pseudomonadota</taxon>
        <taxon>Alphaproteobacteria</taxon>
        <taxon>Hyphomicrobiales</taxon>
        <taxon>Rhizobiaceae</taxon>
        <taxon>Sinorhizobium/Ensifer group</taxon>
        <taxon>Sinorhizobium</taxon>
    </lineage>
</organism>
<dbReference type="CDD" id="cd05400">
    <property type="entry name" value="NT_2-5OAS_ClassI-CCAase"/>
    <property type="match status" value="1"/>
</dbReference>
<dbReference type="STRING" id="36856.ATB98_24200"/>
<keyword evidence="2" id="KW-0548">Nucleotidyltransferase</keyword>
<evidence type="ECO:0000256" key="6">
    <source>
        <dbReference type="ARBA" id="ARBA00022842"/>
    </source>
</evidence>
<keyword evidence="3" id="KW-0479">Metal-binding</keyword>
<keyword evidence="8" id="KW-0051">Antiviral defense</keyword>
<dbReference type="OrthoDB" id="1118920at2"/>
<keyword evidence="4" id="KW-0547">Nucleotide-binding</keyword>
<evidence type="ECO:0000256" key="2">
    <source>
        <dbReference type="ARBA" id="ARBA00022695"/>
    </source>
</evidence>
<dbReference type="GO" id="GO:0005524">
    <property type="term" value="F:ATP binding"/>
    <property type="evidence" value="ECO:0007669"/>
    <property type="project" value="UniProtKB-KW"/>
</dbReference>
<gene>
    <name evidence="13" type="ORF">ATB98_24200</name>
</gene>
<dbReference type="Proteomes" id="UP000078507">
    <property type="component" value="Unassembled WGS sequence"/>
</dbReference>
<keyword evidence="7" id="KW-0546">Nucleotide metabolism</keyword>
<keyword evidence="14" id="KW-1185">Reference proteome</keyword>
<evidence type="ECO:0000256" key="11">
    <source>
        <dbReference type="SAM" id="MobiDB-lite"/>
    </source>
</evidence>
<evidence type="ECO:0000256" key="4">
    <source>
        <dbReference type="ARBA" id="ARBA00022741"/>
    </source>
</evidence>
<evidence type="ECO:0000256" key="3">
    <source>
        <dbReference type="ARBA" id="ARBA00022723"/>
    </source>
</evidence>
<feature type="region of interest" description="Disordered" evidence="11">
    <location>
        <begin position="384"/>
        <end position="407"/>
    </location>
</feature>
<evidence type="ECO:0000256" key="8">
    <source>
        <dbReference type="ARBA" id="ARBA00023118"/>
    </source>
</evidence>
<dbReference type="InterPro" id="IPR006116">
    <property type="entry name" value="NT_2-5OAS_ClassI-CCAase"/>
</dbReference>
<comment type="catalytic activity">
    <reaction evidence="10">
        <text>GTP + ATP = 3',3'-cGAMP + 2 diphosphate</text>
        <dbReference type="Rhea" id="RHEA:35647"/>
        <dbReference type="ChEBI" id="CHEBI:30616"/>
        <dbReference type="ChEBI" id="CHEBI:33019"/>
        <dbReference type="ChEBI" id="CHEBI:37565"/>
        <dbReference type="ChEBI" id="CHEBI:71501"/>
    </reaction>
    <physiologicalReaction direction="left-to-right" evidence="10">
        <dbReference type="Rhea" id="RHEA:35648"/>
    </physiologicalReaction>
</comment>
<dbReference type="EMBL" id="LNQB01000061">
    <property type="protein sequence ID" value="OAP48454.1"/>
    <property type="molecule type" value="Genomic_DNA"/>
</dbReference>
<evidence type="ECO:0000313" key="14">
    <source>
        <dbReference type="Proteomes" id="UP000078507"/>
    </source>
</evidence>
<evidence type="ECO:0000256" key="1">
    <source>
        <dbReference type="ARBA" id="ARBA00022679"/>
    </source>
</evidence>
<evidence type="ECO:0000256" key="5">
    <source>
        <dbReference type="ARBA" id="ARBA00022840"/>
    </source>
</evidence>
<accession>A0A178YLV5</accession>
<keyword evidence="1" id="KW-0808">Transferase</keyword>
<proteinExistence type="predicted"/>
<dbReference type="InterPro" id="IPR048445">
    <property type="entry name" value="DncV-like_NTFase"/>
</dbReference>
<name>A0A178YLV5_SINSA</name>
<evidence type="ECO:0000256" key="9">
    <source>
        <dbReference type="ARBA" id="ARBA00044145"/>
    </source>
</evidence>
<keyword evidence="5" id="KW-0067">ATP-binding</keyword>
<comment type="caution">
    <text evidence="13">The sequence shown here is derived from an EMBL/GenBank/DDBJ whole genome shotgun (WGS) entry which is preliminary data.</text>
</comment>
<keyword evidence="6" id="KW-0460">Magnesium</keyword>
<evidence type="ECO:0000259" key="12">
    <source>
        <dbReference type="Pfam" id="PF21654"/>
    </source>
</evidence>
<dbReference type="GO" id="GO:0046872">
    <property type="term" value="F:metal ion binding"/>
    <property type="evidence" value="ECO:0007669"/>
    <property type="project" value="UniProtKB-KW"/>
</dbReference>
<evidence type="ECO:0000256" key="10">
    <source>
        <dbReference type="ARBA" id="ARBA00048304"/>
    </source>
</evidence>
<evidence type="ECO:0000256" key="7">
    <source>
        <dbReference type="ARBA" id="ARBA00023080"/>
    </source>
</evidence>
<dbReference type="GO" id="GO:0009117">
    <property type="term" value="P:nucleotide metabolic process"/>
    <property type="evidence" value="ECO:0007669"/>
    <property type="project" value="UniProtKB-KW"/>
</dbReference>
<dbReference type="GO" id="GO:0051607">
    <property type="term" value="P:defense response to virus"/>
    <property type="evidence" value="ECO:0007669"/>
    <property type="project" value="UniProtKB-KW"/>
</dbReference>
<dbReference type="AlphaFoldDB" id="A0A178YLV5"/>
<feature type="domain" description="Cyclic GMP-AMP synthase DncV-like nucleotidyltransferase" evidence="12">
    <location>
        <begin position="52"/>
        <end position="138"/>
    </location>
</feature>
<sequence>MNVHVNTIEAFLEAVIAELEIPEHRYEQADRSFKSFGEWLHREESSVRLFDPQVYCQGSFRLGTAIRPLTEDEEYDVDSVCEFRLLTKEHLSQFALKQMLDAEVRSYHDAKGMTKPVREGNRCWILDYADGAQFHMDIVPALPNAAEQKRLLNAIMHDARWSETAISITDRRLPNYKERTDFWPRSNPKGYSNWFASRQAEVLVRRKRAKAEALNRQGFRASVEDIPDFKVKTPLQSAIMILKRHRDNMFAREPDTRPISVIITTLAAHAYEGQETISGALFAILQRMDQFIRHDGQKYVIANPTDPYENFADKWQAEPEKAEAFFRWLHTARADFNAAAQAVSFQEMADALTPRMGYRLSTKAVDRLTGGNRLLRAASGASAGAAGTTAPSFANAARQPTKPQGYA</sequence>
<dbReference type="GO" id="GO:0016779">
    <property type="term" value="F:nucleotidyltransferase activity"/>
    <property type="evidence" value="ECO:0007669"/>
    <property type="project" value="UniProtKB-KW"/>
</dbReference>
<reference evidence="13 14" key="1">
    <citation type="submission" date="2015-11" db="EMBL/GenBank/DDBJ databases">
        <title>Ensifer anhuiense sp. nov., an effective nitrogen fixation bacterium with Glycine soja.</title>
        <authorList>
            <person name="Yan H."/>
            <person name="Chen W."/>
        </authorList>
    </citation>
    <scope>NUCLEOTIDE SEQUENCE [LARGE SCALE GENOMIC DNA]</scope>
    <source>
        <strain evidence="13 14">LMG 7837</strain>
    </source>
</reference>
<evidence type="ECO:0000313" key="13">
    <source>
        <dbReference type="EMBL" id="OAP48454.1"/>
    </source>
</evidence>